<accession>D6GRW2</accession>
<proteinExistence type="predicted"/>
<dbReference type="Proteomes" id="UP000007468">
    <property type="component" value="Chromosome"/>
</dbReference>
<keyword evidence="1" id="KW-1133">Transmembrane helix</keyword>
<dbReference type="KEGG" id="faa:HMPREF0389_00318"/>
<keyword evidence="1" id="KW-0472">Membrane</keyword>
<keyword evidence="1" id="KW-0812">Transmembrane</keyword>
<gene>
    <name evidence="2" type="ordered locus">HMPREF0389_00318</name>
</gene>
<dbReference type="RefSeq" id="WP_014261989.1">
    <property type="nucleotide sequence ID" value="NC_016630.1"/>
</dbReference>
<sequence length="135" mass="15701">MKKFIMQEISKGMILILILLSAISVFLEYRYTKERERLDEVKSIYEMKSKNDLISEGDTDIFVDSEKLIIILSNIDEFNVIGFRSKEDVVDVEMNISENKDFDKMRKALNKKGYTSYISRGEGKGKWNSLVLTVK</sequence>
<reference evidence="3" key="1">
    <citation type="submission" date="2010-12" db="EMBL/GenBank/DDBJ databases">
        <title>The genome sequence of Filifactor alocis strain ATCC 35896.</title>
        <authorList>
            <consortium name="The Broad Institute Genome Sequencing Platform"/>
            <person name="Ward D."/>
            <person name="Earl A."/>
            <person name="Feldgarden M."/>
            <person name="Young S.K."/>
            <person name="Gargeya S."/>
            <person name="Zeng Q."/>
            <person name="Alvarado L."/>
            <person name="Berlin A."/>
            <person name="Bochicchio J."/>
            <person name="Chapman S.B."/>
            <person name="Chen Z."/>
            <person name="Freedman E."/>
            <person name="Gellesch M."/>
            <person name="Goldberg J."/>
            <person name="Griggs A."/>
            <person name="Gujja S."/>
            <person name="Heilman E."/>
            <person name="Heiman D."/>
            <person name="Howarth C."/>
            <person name="Mehta T."/>
            <person name="Neiman D."/>
            <person name="Pearson M."/>
            <person name="Roberts A."/>
            <person name="Saif S."/>
            <person name="Shea T."/>
            <person name="Shenoy N."/>
            <person name="Sisk P."/>
            <person name="Stolte C."/>
            <person name="Sykes S."/>
            <person name="White J."/>
            <person name="Yandava C."/>
            <person name="Izard J."/>
            <person name="Blanton J.M."/>
            <person name="Baranova O.V."/>
            <person name="Tanner A.C."/>
            <person name="Dewhirst F.E."/>
            <person name="Haas B."/>
            <person name="Nusbaum C."/>
            <person name="Birren B."/>
        </authorList>
    </citation>
    <scope>NUCLEOTIDE SEQUENCE [LARGE SCALE GENOMIC DNA]</scope>
    <source>
        <strain evidence="3">ATCC 35896 / D40 B5</strain>
    </source>
</reference>
<evidence type="ECO:0000256" key="1">
    <source>
        <dbReference type="SAM" id="Phobius"/>
    </source>
</evidence>
<keyword evidence="3" id="KW-1185">Reference proteome</keyword>
<organism evidence="2 3">
    <name type="scientific">Filifactor alocis (strain ATCC 35896 / CCUG 47790 / D40 B5)</name>
    <name type="common">Fusobacterium alocis</name>
    <dbReference type="NCBI Taxonomy" id="546269"/>
    <lineage>
        <taxon>Bacteria</taxon>
        <taxon>Bacillati</taxon>
        <taxon>Bacillota</taxon>
        <taxon>Clostridia</taxon>
        <taxon>Peptostreptococcales</taxon>
        <taxon>Filifactoraceae</taxon>
        <taxon>Filifactor</taxon>
    </lineage>
</organism>
<dbReference type="STRING" id="546269.HMPREF0389_00318"/>
<feature type="transmembrane region" description="Helical" evidence="1">
    <location>
        <begin position="12"/>
        <end position="31"/>
    </location>
</feature>
<dbReference type="AlphaFoldDB" id="D6GRW2"/>
<protein>
    <submittedName>
        <fullName evidence="2">Uncharacterized protein</fullName>
    </submittedName>
</protein>
<evidence type="ECO:0000313" key="3">
    <source>
        <dbReference type="Proteomes" id="UP000007468"/>
    </source>
</evidence>
<name>D6GRW2_FILAD</name>
<evidence type="ECO:0000313" key="2">
    <source>
        <dbReference type="EMBL" id="EFE28403.1"/>
    </source>
</evidence>
<dbReference type="EMBL" id="CP002390">
    <property type="protein sequence ID" value="EFE28403.1"/>
    <property type="molecule type" value="Genomic_DNA"/>
</dbReference>